<dbReference type="GO" id="GO:0003700">
    <property type="term" value="F:DNA-binding transcription factor activity"/>
    <property type="evidence" value="ECO:0007669"/>
    <property type="project" value="InterPro"/>
</dbReference>
<dbReference type="Pfam" id="PF01047">
    <property type="entry name" value="MarR"/>
    <property type="match status" value="1"/>
</dbReference>
<dbReference type="PANTHER" id="PTHR33164:SF57">
    <property type="entry name" value="MARR-FAMILY TRANSCRIPTIONAL REGULATOR"/>
    <property type="match status" value="1"/>
</dbReference>
<dbReference type="PROSITE" id="PS01117">
    <property type="entry name" value="HTH_MARR_1"/>
    <property type="match status" value="1"/>
</dbReference>
<dbReference type="EMBL" id="CP134879">
    <property type="protein sequence ID" value="WNM25267.1"/>
    <property type="molecule type" value="Genomic_DNA"/>
</dbReference>
<evidence type="ECO:0000313" key="6">
    <source>
        <dbReference type="Proteomes" id="UP001304125"/>
    </source>
</evidence>
<dbReference type="AlphaFoldDB" id="A0AA96F8B0"/>
<keyword evidence="3" id="KW-0804">Transcription</keyword>
<keyword evidence="1" id="KW-0805">Transcription regulation</keyword>
<evidence type="ECO:0000259" key="4">
    <source>
        <dbReference type="PROSITE" id="PS50995"/>
    </source>
</evidence>
<reference evidence="5 6" key="1">
    <citation type="submission" date="2023-09" db="EMBL/GenBank/DDBJ databases">
        <title>Demequina sp. a novel bacteria isolated from Capsicum annuum.</title>
        <authorList>
            <person name="Humaira Z."/>
            <person name="Lee J."/>
            <person name="Cho D."/>
        </authorList>
    </citation>
    <scope>NUCLEOTIDE SEQUENCE [LARGE SCALE GENOMIC DNA]</scope>
    <source>
        <strain evidence="5 6">OYTSA14</strain>
    </source>
</reference>
<dbReference type="SUPFAM" id="SSF46785">
    <property type="entry name" value="Winged helix' DNA-binding domain"/>
    <property type="match status" value="1"/>
</dbReference>
<dbReference type="GO" id="GO:0006950">
    <property type="term" value="P:response to stress"/>
    <property type="evidence" value="ECO:0007669"/>
    <property type="project" value="TreeGrafter"/>
</dbReference>
<dbReference type="InterPro" id="IPR036390">
    <property type="entry name" value="WH_DNA-bd_sf"/>
</dbReference>
<gene>
    <name evidence="5" type="ORF">RN606_03725</name>
</gene>
<dbReference type="InterPro" id="IPR039422">
    <property type="entry name" value="MarR/SlyA-like"/>
</dbReference>
<dbReference type="Gene3D" id="1.10.10.10">
    <property type="entry name" value="Winged helix-like DNA-binding domain superfamily/Winged helix DNA-binding domain"/>
    <property type="match status" value="1"/>
</dbReference>
<accession>A0AA96F8B0</accession>
<protein>
    <submittedName>
        <fullName evidence="5">MarR family transcriptional regulator</fullName>
    </submittedName>
</protein>
<keyword evidence="2" id="KW-0238">DNA-binding</keyword>
<dbReference type="InterPro" id="IPR000835">
    <property type="entry name" value="HTH_MarR-typ"/>
</dbReference>
<evidence type="ECO:0000256" key="1">
    <source>
        <dbReference type="ARBA" id="ARBA00023015"/>
    </source>
</evidence>
<keyword evidence="6" id="KW-1185">Reference proteome</keyword>
<proteinExistence type="predicted"/>
<dbReference type="InterPro" id="IPR023187">
    <property type="entry name" value="Tscrpt_reg_MarR-type_CS"/>
</dbReference>
<feature type="domain" description="HTH marR-type" evidence="4">
    <location>
        <begin position="13"/>
        <end position="147"/>
    </location>
</feature>
<dbReference type="PANTHER" id="PTHR33164">
    <property type="entry name" value="TRANSCRIPTIONAL REGULATOR, MARR FAMILY"/>
    <property type="match status" value="1"/>
</dbReference>
<dbReference type="Proteomes" id="UP001304125">
    <property type="component" value="Chromosome"/>
</dbReference>
<dbReference type="RefSeq" id="WP_313500089.1">
    <property type="nucleotide sequence ID" value="NZ_CP134879.1"/>
</dbReference>
<organism evidence="5 6">
    <name type="scientific">Demequina capsici</name>
    <dbReference type="NCBI Taxonomy" id="3075620"/>
    <lineage>
        <taxon>Bacteria</taxon>
        <taxon>Bacillati</taxon>
        <taxon>Actinomycetota</taxon>
        <taxon>Actinomycetes</taxon>
        <taxon>Micrococcales</taxon>
        <taxon>Demequinaceae</taxon>
        <taxon>Demequina</taxon>
    </lineage>
</organism>
<evidence type="ECO:0000256" key="3">
    <source>
        <dbReference type="ARBA" id="ARBA00023163"/>
    </source>
</evidence>
<dbReference type="SMART" id="SM00347">
    <property type="entry name" value="HTH_MARR"/>
    <property type="match status" value="1"/>
</dbReference>
<dbReference type="GO" id="GO:0003677">
    <property type="term" value="F:DNA binding"/>
    <property type="evidence" value="ECO:0007669"/>
    <property type="project" value="UniProtKB-KW"/>
</dbReference>
<sequence length="160" mass="17612">MTAQTLTDRDAAMVRLERAMADMQAAYRDVLREAAVRVHPELQTLGFKLLASISRRGPLCAGDAADAIHTDRAVVSRLTKELEKLGLLSITPHPEDRRSRVLTLTPEAEERLAPLRGNGRSLLAHSLDGWSIEDVATYAELSERIVSSYGTFFHDGSDQG</sequence>
<name>A0AA96F8B0_9MICO</name>
<evidence type="ECO:0000256" key="2">
    <source>
        <dbReference type="ARBA" id="ARBA00023125"/>
    </source>
</evidence>
<evidence type="ECO:0000313" key="5">
    <source>
        <dbReference type="EMBL" id="WNM25267.1"/>
    </source>
</evidence>
<dbReference type="PROSITE" id="PS50995">
    <property type="entry name" value="HTH_MARR_2"/>
    <property type="match status" value="1"/>
</dbReference>
<dbReference type="InterPro" id="IPR036388">
    <property type="entry name" value="WH-like_DNA-bd_sf"/>
</dbReference>